<gene>
    <name evidence="1" type="ORF">B9X58_16910</name>
</gene>
<sequence>MGEVIVSENTEEEKVLILKNNKINFDLFISLEAQMKLSKSMYYNIKFNSILKNNIFKIYAFLNF</sequence>
<dbReference type="AlphaFoldDB" id="A0AB36LY25"/>
<evidence type="ECO:0000313" key="1">
    <source>
        <dbReference type="EMBL" id="OTL94096.1"/>
    </source>
</evidence>
<reference evidence="1 2" key="1">
    <citation type="submission" date="2017-05" db="EMBL/GenBank/DDBJ databases">
        <authorList>
            <person name="Kreiswirth B."/>
            <person name="Manca C."/>
            <person name="Chen L."/>
            <person name="Evans S."/>
            <person name="Fowler V."/>
            <person name="Patel R."/>
            <person name="Chambers H."/>
            <person name="Bonomo R."/>
            <person name="Paul V."/>
            <person name="Sankar J."/>
            <person name="Gaind R."/>
            <person name="Ray P."/>
            <person name="Gautam V."/>
            <person name="Biswal M."/>
            <person name="Datta S."/>
            <person name="Walia K."/>
            <person name="Adams M."/>
            <person name="Nelson K."/>
            <person name="Sutton G."/>
            <person name="Fouts D."/>
            <person name="Hujer K."/>
            <person name="Hujer A."/>
        </authorList>
    </citation>
    <scope>NUCLEOTIDE SEQUENCE [LARGE SCALE GENOMIC DNA]</scope>
    <source>
        <strain evidence="1 2">PR324</strain>
    </source>
</reference>
<dbReference type="EMBL" id="NGDO01000079">
    <property type="protein sequence ID" value="OTL94096.1"/>
    <property type="molecule type" value="Genomic_DNA"/>
</dbReference>
<protein>
    <submittedName>
        <fullName evidence="1">Uncharacterized protein</fullName>
    </submittedName>
</protein>
<accession>A0AB36LY25</accession>
<evidence type="ECO:0000313" key="2">
    <source>
        <dbReference type="Proteomes" id="UP000194767"/>
    </source>
</evidence>
<dbReference type="Proteomes" id="UP000194767">
    <property type="component" value="Unassembled WGS sequence"/>
</dbReference>
<organism evidence="1 2">
    <name type="scientific">Acinetobacter nosocomialis</name>
    <dbReference type="NCBI Taxonomy" id="106654"/>
    <lineage>
        <taxon>Bacteria</taxon>
        <taxon>Pseudomonadati</taxon>
        <taxon>Pseudomonadota</taxon>
        <taxon>Gammaproteobacteria</taxon>
        <taxon>Moraxellales</taxon>
        <taxon>Moraxellaceae</taxon>
        <taxon>Acinetobacter</taxon>
        <taxon>Acinetobacter calcoaceticus/baumannii complex</taxon>
    </lineage>
</organism>
<name>A0AB36LY25_ACINO</name>
<proteinExistence type="predicted"/>
<comment type="caution">
    <text evidence="1">The sequence shown here is derived from an EMBL/GenBank/DDBJ whole genome shotgun (WGS) entry which is preliminary data.</text>
</comment>